<reference evidence="11 12" key="1">
    <citation type="submission" date="2024-04" db="EMBL/GenBank/DDBJ databases">
        <title>Tritrichomonas musculus Genome.</title>
        <authorList>
            <person name="Alves-Ferreira E."/>
            <person name="Grigg M."/>
            <person name="Lorenzi H."/>
            <person name="Galac M."/>
        </authorList>
    </citation>
    <scope>NUCLEOTIDE SEQUENCE [LARGE SCALE GENOMIC DNA]</scope>
    <source>
        <strain evidence="11 12">EAF2021</strain>
    </source>
</reference>
<evidence type="ECO:0000256" key="8">
    <source>
        <dbReference type="ARBA" id="ARBA00023004"/>
    </source>
</evidence>
<keyword evidence="8" id="KW-0408">Iron</keyword>
<protein>
    <recommendedName>
        <fullName evidence="10">DNA replication factor Dna2 N-terminal domain-containing protein</fullName>
    </recommendedName>
</protein>
<evidence type="ECO:0000256" key="9">
    <source>
        <dbReference type="ARBA" id="ARBA00023014"/>
    </source>
</evidence>
<organism evidence="11 12">
    <name type="scientific">Tritrichomonas musculus</name>
    <dbReference type="NCBI Taxonomy" id="1915356"/>
    <lineage>
        <taxon>Eukaryota</taxon>
        <taxon>Metamonada</taxon>
        <taxon>Parabasalia</taxon>
        <taxon>Tritrichomonadida</taxon>
        <taxon>Tritrichomonadidae</taxon>
        <taxon>Tritrichomonas</taxon>
    </lineage>
</organism>
<keyword evidence="5" id="KW-0378">Hydrolase</keyword>
<dbReference type="Pfam" id="PF08696">
    <property type="entry name" value="Dna2"/>
    <property type="match status" value="1"/>
</dbReference>
<dbReference type="InterPro" id="IPR051827">
    <property type="entry name" value="Cas4_exonuclease"/>
</dbReference>
<evidence type="ECO:0000313" key="11">
    <source>
        <dbReference type="EMBL" id="KAK8888618.1"/>
    </source>
</evidence>
<name>A0ABR2KCP5_9EUKA</name>
<keyword evidence="6" id="KW-0347">Helicase</keyword>
<proteinExistence type="predicted"/>
<dbReference type="Proteomes" id="UP001470230">
    <property type="component" value="Unassembled WGS sequence"/>
</dbReference>
<keyword evidence="2" id="KW-0540">Nuclease</keyword>
<evidence type="ECO:0000256" key="2">
    <source>
        <dbReference type="ARBA" id="ARBA00022722"/>
    </source>
</evidence>
<keyword evidence="4" id="KW-0547">Nucleotide-binding</keyword>
<dbReference type="PANTHER" id="PTHR36531">
    <property type="entry name" value="CRISPR-ASSOCIATED EXONUCLEASE CAS4"/>
    <property type="match status" value="1"/>
</dbReference>
<evidence type="ECO:0000256" key="1">
    <source>
        <dbReference type="ARBA" id="ARBA00001966"/>
    </source>
</evidence>
<evidence type="ECO:0000256" key="5">
    <source>
        <dbReference type="ARBA" id="ARBA00022801"/>
    </source>
</evidence>
<comment type="caution">
    <text evidence="11">The sequence shown here is derived from an EMBL/GenBank/DDBJ whole genome shotgun (WGS) entry which is preliminary data.</text>
</comment>
<feature type="domain" description="DNA replication factor Dna2 N-terminal" evidence="10">
    <location>
        <begin position="72"/>
        <end position="299"/>
    </location>
</feature>
<keyword evidence="3" id="KW-0479">Metal-binding</keyword>
<evidence type="ECO:0000313" key="12">
    <source>
        <dbReference type="Proteomes" id="UP001470230"/>
    </source>
</evidence>
<dbReference type="Gene3D" id="3.40.50.300">
    <property type="entry name" value="P-loop containing nucleotide triphosphate hydrolases"/>
    <property type="match status" value="1"/>
</dbReference>
<keyword evidence="7" id="KW-0067">ATP-binding</keyword>
<evidence type="ECO:0000256" key="3">
    <source>
        <dbReference type="ARBA" id="ARBA00022723"/>
    </source>
</evidence>
<sequence length="1130" mass="129027">MNSFFQSWEESCNQTDQSIFYNKPIEKHIDSEKCFTFSDPFFVVLDYIERQMTMPEEIREVVLTLSNGPANDVRYMHLVDRWSTMPISTGMIISLAPIEDNFFENGSNSQNSSTDDWKLMDDDQNLYKKKLSCYVNESSRGIILYPHYLLKISSLNSFKACPRAVFFRETQTYNNPTLFQLFGKFASETLQRYVMNSCIGNDVTASDIVDKLKREFITHLHHLSINQDDYKINAIQSLTDFYDQIDKIAEKIDEKHNVLMTVPHTKRLSTVSKAFPGFGAKKFIEDQTIWSFRHGLVGKPSCVVEIDDDPVEITDLSNSSSQEPKSVMTSPPNLISPLTSEVDATVGADLNIGTNGKLVPIEVIGTVGKSDIGTIKNGHIFSLSAQLLLLAEKHHLKSTSVNYGFIWYVGSNQKFWIHPRPLIEYVNMHQIRNIVASSVANDTIPIEQRTTDCDICISRTACALSSRMQDKREYIHNSKGKSLSKKSEYSLFDDIEDTNITNDWNFFNEFLPLSLKDFSKNMSRVFYEHYHREIMTDALSSMWCSVRITTSSIEEREKRGYALSKLRISKIDSNQTLKQPTVLFNLTLIPYKPGEHYKLGISRLDSVIITKNGTMPILAFGNISEIKVDHIVISTYEKSFHIGERITIDFFPPNNWFQSDNEILCNLLTNPSYSRIKGFIIDGISPLFQLKRPVFNSIGLNNRQQEVVSKALSANDYFLINAPHGTGRIVVGLRIVDTFLKKYESAKILIVPFFYSTINKICAGLEILGIPYVVGGKIEQIKEEHRKNHEDFTFSRCKTVNDTKELTEKIKVFIIPSTGKQFDILFQRNFNLVIMYEASRIPTIRAIPSLYSSCPLILFGDTVLDNDVDSIYAHFQRINAQQVINLWEMYNCEPAIVAASRVAWGSELRCVSQHARIVLRPLKIISDHQARNFFTEILTMDRPIVFINISSQQQLDIKDSDDNCSEENQINNNIKYLINPSVLISIITSLIYSKDNKINVITDRVIQPLVSSSLYFCQTNSEAVFTKYTDHLKKSLANIRYYQSNSIMSKRKDVTIAITGDKPDSTILTLCLGMTRRKLILIGNLDVAYESPLWATMLNTLPKGWIIDFPTELVEREIPPIKAMNNIFPL</sequence>
<dbReference type="EMBL" id="JAPFFF010000005">
    <property type="protein sequence ID" value="KAK8888618.1"/>
    <property type="molecule type" value="Genomic_DNA"/>
</dbReference>
<evidence type="ECO:0000259" key="10">
    <source>
        <dbReference type="Pfam" id="PF08696"/>
    </source>
</evidence>
<dbReference type="PANTHER" id="PTHR36531:SF6">
    <property type="entry name" value="DNA REPLICATION ATP-DEPENDENT HELICASE_NUCLEASE DNA2"/>
    <property type="match status" value="1"/>
</dbReference>
<keyword evidence="9" id="KW-0411">Iron-sulfur</keyword>
<evidence type="ECO:0000256" key="6">
    <source>
        <dbReference type="ARBA" id="ARBA00022806"/>
    </source>
</evidence>
<accession>A0ABR2KCP5</accession>
<keyword evidence="12" id="KW-1185">Reference proteome</keyword>
<comment type="cofactor">
    <cofactor evidence="1">
        <name>[4Fe-4S] cluster</name>
        <dbReference type="ChEBI" id="CHEBI:49883"/>
    </cofactor>
</comment>
<gene>
    <name evidence="11" type="ORF">M9Y10_033349</name>
</gene>
<evidence type="ECO:0000256" key="4">
    <source>
        <dbReference type="ARBA" id="ARBA00022741"/>
    </source>
</evidence>
<dbReference type="InterPro" id="IPR027417">
    <property type="entry name" value="P-loop_NTPase"/>
</dbReference>
<dbReference type="InterPro" id="IPR014808">
    <property type="entry name" value="DNA_replication_fac_Dna2_N"/>
</dbReference>
<evidence type="ECO:0000256" key="7">
    <source>
        <dbReference type="ARBA" id="ARBA00022840"/>
    </source>
</evidence>